<proteinExistence type="predicted"/>
<name>A0A9D3WA48_9ROSI</name>
<dbReference type="Proteomes" id="UP000828251">
    <property type="component" value="Unassembled WGS sequence"/>
</dbReference>
<organism evidence="1 2">
    <name type="scientific">Gossypium stocksii</name>
    <dbReference type="NCBI Taxonomy" id="47602"/>
    <lineage>
        <taxon>Eukaryota</taxon>
        <taxon>Viridiplantae</taxon>
        <taxon>Streptophyta</taxon>
        <taxon>Embryophyta</taxon>
        <taxon>Tracheophyta</taxon>
        <taxon>Spermatophyta</taxon>
        <taxon>Magnoliopsida</taxon>
        <taxon>eudicotyledons</taxon>
        <taxon>Gunneridae</taxon>
        <taxon>Pentapetalae</taxon>
        <taxon>rosids</taxon>
        <taxon>malvids</taxon>
        <taxon>Malvales</taxon>
        <taxon>Malvaceae</taxon>
        <taxon>Malvoideae</taxon>
        <taxon>Gossypium</taxon>
    </lineage>
</organism>
<evidence type="ECO:0000313" key="2">
    <source>
        <dbReference type="Proteomes" id="UP000828251"/>
    </source>
</evidence>
<dbReference type="PANTHER" id="PTHR47592:SF31">
    <property type="entry name" value="ZINC FINGER, CCHC-TYPE-RELATED"/>
    <property type="match status" value="1"/>
</dbReference>
<dbReference type="EMBL" id="JAIQCV010000003">
    <property type="protein sequence ID" value="KAH1114950.1"/>
    <property type="molecule type" value="Genomic_DNA"/>
</dbReference>
<accession>A0A9D3WA48</accession>
<dbReference type="OrthoDB" id="1000303at2759"/>
<evidence type="ECO:0000313" key="1">
    <source>
        <dbReference type="EMBL" id="KAH1114950.1"/>
    </source>
</evidence>
<comment type="caution">
    <text evidence="1">The sequence shown here is derived from an EMBL/GenBank/DDBJ whole genome shotgun (WGS) entry which is preliminary data.</text>
</comment>
<dbReference type="AlphaFoldDB" id="A0A9D3WA48"/>
<gene>
    <name evidence="1" type="ORF">J1N35_008328</name>
</gene>
<reference evidence="1 2" key="1">
    <citation type="journal article" date="2021" name="Plant Biotechnol. J.">
        <title>Multi-omics assisted identification of the key and species-specific regulatory components of drought-tolerant mechanisms in Gossypium stocksii.</title>
        <authorList>
            <person name="Yu D."/>
            <person name="Ke L."/>
            <person name="Zhang D."/>
            <person name="Wu Y."/>
            <person name="Sun Y."/>
            <person name="Mei J."/>
            <person name="Sun J."/>
            <person name="Sun Y."/>
        </authorList>
    </citation>
    <scope>NUCLEOTIDE SEQUENCE [LARGE SCALE GENOMIC DNA]</scope>
    <source>
        <strain evidence="2">cv. E1</strain>
        <tissue evidence="1">Leaf</tissue>
    </source>
</reference>
<sequence>MAMKATTTLKVMNQEFVKLDRLDGSNFNCWNEKMLFLLNFLNMTYVLDLNLQLVEDLTPNASPEEIAKVAKLKKNHEEDNFTYQGHILNNLSDQLYDLYMSIIVTSRSYHLEVALILEQYRKKLLHMAEDFTVEKILRHFCIEEETQKRDAMYLS</sequence>
<keyword evidence="2" id="KW-1185">Reference proteome</keyword>
<protein>
    <submittedName>
        <fullName evidence="1">Uncharacterized protein</fullName>
    </submittedName>
</protein>
<dbReference type="PANTHER" id="PTHR47592">
    <property type="entry name" value="PBF68 PROTEIN"/>
    <property type="match status" value="1"/>
</dbReference>